<keyword evidence="2" id="KW-1133">Transmembrane helix</keyword>
<protein>
    <submittedName>
        <fullName evidence="3">Uncharacterized protein</fullName>
    </submittedName>
</protein>
<feature type="transmembrane region" description="Helical" evidence="2">
    <location>
        <begin position="871"/>
        <end position="889"/>
    </location>
</feature>
<evidence type="ECO:0000313" key="3">
    <source>
        <dbReference type="EMBL" id="THV07634.1"/>
    </source>
</evidence>
<feature type="compositionally biased region" description="Polar residues" evidence="1">
    <location>
        <begin position="393"/>
        <end position="422"/>
    </location>
</feature>
<organism evidence="3 4">
    <name type="scientific">Dendrothele bispora (strain CBS 962.96)</name>
    <dbReference type="NCBI Taxonomy" id="1314807"/>
    <lineage>
        <taxon>Eukaryota</taxon>
        <taxon>Fungi</taxon>
        <taxon>Dikarya</taxon>
        <taxon>Basidiomycota</taxon>
        <taxon>Agaricomycotina</taxon>
        <taxon>Agaricomycetes</taxon>
        <taxon>Agaricomycetidae</taxon>
        <taxon>Agaricales</taxon>
        <taxon>Agaricales incertae sedis</taxon>
        <taxon>Dendrothele</taxon>
    </lineage>
</organism>
<gene>
    <name evidence="3" type="ORF">K435DRAFT_833489</name>
</gene>
<accession>A0A4S8MYN2</accession>
<feature type="transmembrane region" description="Helical" evidence="2">
    <location>
        <begin position="910"/>
        <end position="928"/>
    </location>
</feature>
<evidence type="ECO:0000256" key="1">
    <source>
        <dbReference type="SAM" id="MobiDB-lite"/>
    </source>
</evidence>
<feature type="compositionally biased region" description="Polar residues" evidence="1">
    <location>
        <begin position="22"/>
        <end position="32"/>
    </location>
</feature>
<keyword evidence="2" id="KW-0472">Membrane</keyword>
<feature type="compositionally biased region" description="Polar residues" evidence="1">
    <location>
        <begin position="536"/>
        <end position="548"/>
    </location>
</feature>
<feature type="region of interest" description="Disordered" evidence="1">
    <location>
        <begin position="166"/>
        <end position="236"/>
    </location>
</feature>
<dbReference type="Proteomes" id="UP000297245">
    <property type="component" value="Unassembled WGS sequence"/>
</dbReference>
<feature type="compositionally biased region" description="Polar residues" evidence="1">
    <location>
        <begin position="1"/>
        <end position="14"/>
    </location>
</feature>
<dbReference type="EMBL" id="ML179037">
    <property type="protein sequence ID" value="THV07634.1"/>
    <property type="molecule type" value="Genomic_DNA"/>
</dbReference>
<feature type="transmembrane region" description="Helical" evidence="2">
    <location>
        <begin position="934"/>
        <end position="954"/>
    </location>
</feature>
<evidence type="ECO:0000256" key="2">
    <source>
        <dbReference type="SAM" id="Phobius"/>
    </source>
</evidence>
<feature type="region of interest" description="Disordered" evidence="1">
    <location>
        <begin position="1"/>
        <end position="48"/>
    </location>
</feature>
<dbReference type="OrthoDB" id="3190515at2759"/>
<feature type="compositionally biased region" description="Polar residues" evidence="1">
    <location>
        <begin position="195"/>
        <end position="211"/>
    </location>
</feature>
<dbReference type="AlphaFoldDB" id="A0A4S8MYN2"/>
<keyword evidence="4" id="KW-1185">Reference proteome</keyword>
<reference evidence="3 4" key="1">
    <citation type="journal article" date="2019" name="Nat. Ecol. Evol.">
        <title>Megaphylogeny resolves global patterns of mushroom evolution.</title>
        <authorList>
            <person name="Varga T."/>
            <person name="Krizsan K."/>
            <person name="Foldi C."/>
            <person name="Dima B."/>
            <person name="Sanchez-Garcia M."/>
            <person name="Sanchez-Ramirez S."/>
            <person name="Szollosi G.J."/>
            <person name="Szarkandi J.G."/>
            <person name="Papp V."/>
            <person name="Albert L."/>
            <person name="Andreopoulos W."/>
            <person name="Angelini C."/>
            <person name="Antonin V."/>
            <person name="Barry K.W."/>
            <person name="Bougher N.L."/>
            <person name="Buchanan P."/>
            <person name="Buyck B."/>
            <person name="Bense V."/>
            <person name="Catcheside P."/>
            <person name="Chovatia M."/>
            <person name="Cooper J."/>
            <person name="Damon W."/>
            <person name="Desjardin D."/>
            <person name="Finy P."/>
            <person name="Geml J."/>
            <person name="Haridas S."/>
            <person name="Hughes K."/>
            <person name="Justo A."/>
            <person name="Karasinski D."/>
            <person name="Kautmanova I."/>
            <person name="Kiss B."/>
            <person name="Kocsube S."/>
            <person name="Kotiranta H."/>
            <person name="LaButti K.M."/>
            <person name="Lechner B.E."/>
            <person name="Liimatainen K."/>
            <person name="Lipzen A."/>
            <person name="Lukacs Z."/>
            <person name="Mihaltcheva S."/>
            <person name="Morgado L.N."/>
            <person name="Niskanen T."/>
            <person name="Noordeloos M.E."/>
            <person name="Ohm R.A."/>
            <person name="Ortiz-Santana B."/>
            <person name="Ovrebo C."/>
            <person name="Racz N."/>
            <person name="Riley R."/>
            <person name="Savchenko A."/>
            <person name="Shiryaev A."/>
            <person name="Soop K."/>
            <person name="Spirin V."/>
            <person name="Szebenyi C."/>
            <person name="Tomsovsky M."/>
            <person name="Tulloss R.E."/>
            <person name="Uehling J."/>
            <person name="Grigoriev I.V."/>
            <person name="Vagvolgyi C."/>
            <person name="Papp T."/>
            <person name="Martin F.M."/>
            <person name="Miettinen O."/>
            <person name="Hibbett D.S."/>
            <person name="Nagy L.G."/>
        </authorList>
    </citation>
    <scope>NUCLEOTIDE SEQUENCE [LARGE SCALE GENOMIC DNA]</scope>
    <source>
        <strain evidence="3 4">CBS 962.96</strain>
    </source>
</reference>
<name>A0A4S8MYN2_DENBC</name>
<sequence length="956" mass="106638">MSGANASDSDSVPSKTKRYSHSVANTTASSPRSRIHFPAEPRMPSRILRPADAIPSLDGTTVASLGRQIPHSIDNISKSSRRRVVSVDSRNTYSNPARAKRVTSFTSSKLSNVDPETGEWGLNAFSDEYDLSQEDTKILQDINRAVKLKARRDARLKAGLPSPLIAKRVDPSSASSHSSTPLYPITASPPATFGPNANSSDIDFSPSTGATPTIAKLPLHPVPTSHDDGHTLDWSNHSWEDEKDKRWSLSTSKRKGKEKEVSVDPSEILKQEAVHDAKLGQLSITVSQHTLRKADITRNQLGRRYNLIYGQQSSGSKDFNLLKAAKWYGEQGNLVKASLESAEPFTWLKHFEKQNSHVQDRIPWHLSALVMEEFLTATSSSPNSVLRIDESSRAQGSSPDLSPSPSIHNSGIPPSSRTSSRFSLGPSLTKHISAEGRISFEPHLEPVRTSLESRRSVESVFSSLVSASSAQNRAAANALPSPASSRIHLRDGIRKRLPHDSDDASSTRNSVVIDPSDDNGERIASSDAPVDLLQHPSRSQPGTATSSRKATEHSSPLDDIPSVTIHDVGSSEVLVNPSHAKGRNTLHISIPSEDRIDLELELERRREAEEAELEQEYHRKLQQVIVLENAYGQNMAARHMLNRIAIGVREYEKGQSKLMSIAGLSYEGLSRDLMEAFSHDPAIILGHTKRSTGYQAVEDIHFRLQRQREILQEFVRNGGNNNGTTLPKDIFEDPLSRLKQSLEALEGELGVISERAKEVTEVLKSTQSIHASVKAEYNETLAHTSVIYPELSNIVALEENYRDQYQRFWEIGMDMLTLVLDRITPFWRTYGKTIGYDVQDFLIIPLYRNEFTGEAKHYPITRLPSRSFRHWVLLILFFFGCGTLLYFQASTAWFSSLHFGSSVEWVDPPALRFLAFPIWGFIVFVQWITVLVEFSVVLLQIGTVFWWIGWYIGLLH</sequence>
<evidence type="ECO:0000313" key="4">
    <source>
        <dbReference type="Proteomes" id="UP000297245"/>
    </source>
</evidence>
<proteinExistence type="predicted"/>
<keyword evidence="2" id="KW-0812">Transmembrane</keyword>
<feature type="region of interest" description="Disordered" evidence="1">
    <location>
        <begin position="496"/>
        <end position="563"/>
    </location>
</feature>
<feature type="region of interest" description="Disordered" evidence="1">
    <location>
        <begin position="390"/>
        <end position="425"/>
    </location>
</feature>